<evidence type="ECO:0000259" key="1">
    <source>
        <dbReference type="Pfam" id="PF08241"/>
    </source>
</evidence>
<dbReference type="PANTHER" id="PTHR45036:SF1">
    <property type="entry name" value="METHYLTRANSFERASE LIKE 7A"/>
    <property type="match status" value="1"/>
</dbReference>
<dbReference type="InterPro" id="IPR013216">
    <property type="entry name" value="Methyltransf_11"/>
</dbReference>
<sequence length="212" mass="22722">MSTRRVNHPIFARFYTRVSRAMERGGMTEHRRSLLTGLSGEIVEVGAGNGLNFAHYPPSVTRVLAVEPEPHLREAATGAARLAAVPVRVVDGLAEELPAADGSFDAAVVSVVLCSVPDQVAALGEIHRVLGTGAQLRFLEHVGADTPGMRRVQRLIDGTVGPRVFGGCHCGRDTEGVIESAGFRIDRIERFLFPGARTPHSFHILGTAVRDG</sequence>
<dbReference type="Gene3D" id="3.40.50.150">
    <property type="entry name" value="Vaccinia Virus protein VP39"/>
    <property type="match status" value="1"/>
</dbReference>
<dbReference type="EMBL" id="JACCKD010000006">
    <property type="protein sequence ID" value="MBA0127129.1"/>
    <property type="molecule type" value="Genomic_DNA"/>
</dbReference>
<evidence type="ECO:0000313" key="2">
    <source>
        <dbReference type="EMBL" id="MBA0127129.1"/>
    </source>
</evidence>
<keyword evidence="3" id="KW-1185">Reference proteome</keyword>
<accession>A0A838ACX2</accession>
<evidence type="ECO:0000313" key="3">
    <source>
        <dbReference type="Proteomes" id="UP000582974"/>
    </source>
</evidence>
<dbReference type="GO" id="GO:0008757">
    <property type="term" value="F:S-adenosylmethionine-dependent methyltransferase activity"/>
    <property type="evidence" value="ECO:0007669"/>
    <property type="project" value="InterPro"/>
</dbReference>
<feature type="domain" description="Methyltransferase type 11" evidence="1">
    <location>
        <begin position="43"/>
        <end position="136"/>
    </location>
</feature>
<dbReference type="PANTHER" id="PTHR45036">
    <property type="entry name" value="METHYLTRANSFERASE LIKE 7B"/>
    <property type="match status" value="1"/>
</dbReference>
<dbReference type="CDD" id="cd02440">
    <property type="entry name" value="AdoMet_MTases"/>
    <property type="match status" value="1"/>
</dbReference>
<protein>
    <submittedName>
        <fullName evidence="2">Class I SAM-dependent methyltransferase</fullName>
    </submittedName>
</protein>
<dbReference type="Pfam" id="PF08241">
    <property type="entry name" value="Methyltransf_11"/>
    <property type="match status" value="1"/>
</dbReference>
<keyword evidence="2" id="KW-0489">Methyltransferase</keyword>
<name>A0A838ACX2_9PSEU</name>
<reference evidence="2 3" key="1">
    <citation type="submission" date="2020-07" db="EMBL/GenBank/DDBJ databases">
        <title>Genome of Haloechinothrix sp.</title>
        <authorList>
            <person name="Tang S.-K."/>
            <person name="Yang L."/>
            <person name="Zhu W.-Y."/>
        </authorList>
    </citation>
    <scope>NUCLEOTIDE SEQUENCE [LARGE SCALE GENOMIC DNA]</scope>
    <source>
        <strain evidence="2 3">YIM 98757</strain>
    </source>
</reference>
<organism evidence="2 3">
    <name type="scientific">Haloechinothrix aidingensis</name>
    <dbReference type="NCBI Taxonomy" id="2752311"/>
    <lineage>
        <taxon>Bacteria</taxon>
        <taxon>Bacillati</taxon>
        <taxon>Actinomycetota</taxon>
        <taxon>Actinomycetes</taxon>
        <taxon>Pseudonocardiales</taxon>
        <taxon>Pseudonocardiaceae</taxon>
        <taxon>Haloechinothrix</taxon>
    </lineage>
</organism>
<dbReference type="InterPro" id="IPR029063">
    <property type="entry name" value="SAM-dependent_MTases_sf"/>
</dbReference>
<gene>
    <name evidence="2" type="ORF">H0B56_16385</name>
</gene>
<keyword evidence="2" id="KW-0808">Transferase</keyword>
<dbReference type="InterPro" id="IPR052356">
    <property type="entry name" value="Thiol_S-MT"/>
</dbReference>
<dbReference type="SUPFAM" id="SSF53335">
    <property type="entry name" value="S-adenosyl-L-methionine-dependent methyltransferases"/>
    <property type="match status" value="1"/>
</dbReference>
<comment type="caution">
    <text evidence="2">The sequence shown here is derived from an EMBL/GenBank/DDBJ whole genome shotgun (WGS) entry which is preliminary data.</text>
</comment>
<dbReference type="Proteomes" id="UP000582974">
    <property type="component" value="Unassembled WGS sequence"/>
</dbReference>
<dbReference type="AlphaFoldDB" id="A0A838ACX2"/>
<dbReference type="GO" id="GO:0032259">
    <property type="term" value="P:methylation"/>
    <property type="evidence" value="ECO:0007669"/>
    <property type="project" value="UniProtKB-KW"/>
</dbReference>
<proteinExistence type="predicted"/>